<evidence type="ECO:0000256" key="1">
    <source>
        <dbReference type="SAM" id="Phobius"/>
    </source>
</evidence>
<keyword evidence="1" id="KW-1133">Transmembrane helix</keyword>
<feature type="transmembrane region" description="Helical" evidence="1">
    <location>
        <begin position="231"/>
        <end position="253"/>
    </location>
</feature>
<evidence type="ECO:0000313" key="3">
    <source>
        <dbReference type="Proteomes" id="UP000319040"/>
    </source>
</evidence>
<dbReference type="OrthoDB" id="1111139at2"/>
<reference evidence="2 3" key="1">
    <citation type="submission" date="2017-05" db="EMBL/GenBank/DDBJ databases">
        <authorList>
            <person name="Varghese N."/>
            <person name="Submissions S."/>
        </authorList>
    </citation>
    <scope>NUCLEOTIDE SEQUENCE [LARGE SCALE GENOMIC DNA]</scope>
    <source>
        <strain evidence="2 3">DSM 27040</strain>
    </source>
</reference>
<keyword evidence="3" id="KW-1185">Reference proteome</keyword>
<dbReference type="PANTHER" id="PTHR34219">
    <property type="entry name" value="IRON-REGULATED INNER MEMBRANE PROTEIN-RELATED"/>
    <property type="match status" value="1"/>
</dbReference>
<dbReference type="Pfam" id="PF03929">
    <property type="entry name" value="PepSY_TM"/>
    <property type="match status" value="1"/>
</dbReference>
<keyword evidence="1" id="KW-0472">Membrane</keyword>
<evidence type="ECO:0000313" key="2">
    <source>
        <dbReference type="EMBL" id="SMO52917.1"/>
    </source>
</evidence>
<organism evidence="2 3">
    <name type="scientific">Saccharicrinis carchari</name>
    <dbReference type="NCBI Taxonomy" id="1168039"/>
    <lineage>
        <taxon>Bacteria</taxon>
        <taxon>Pseudomonadati</taxon>
        <taxon>Bacteroidota</taxon>
        <taxon>Bacteroidia</taxon>
        <taxon>Marinilabiliales</taxon>
        <taxon>Marinilabiliaceae</taxon>
        <taxon>Saccharicrinis</taxon>
    </lineage>
</organism>
<dbReference type="InterPro" id="IPR005625">
    <property type="entry name" value="PepSY-ass_TM"/>
</dbReference>
<feature type="transmembrane region" description="Helical" evidence="1">
    <location>
        <begin position="274"/>
        <end position="294"/>
    </location>
</feature>
<proteinExistence type="predicted"/>
<dbReference type="PANTHER" id="PTHR34219:SF3">
    <property type="entry name" value="BLL7967 PROTEIN"/>
    <property type="match status" value="1"/>
</dbReference>
<sequence length="526" mass="60124">MRKVRNVISIRRYKVSVNKNKIRWIKRFKVWHKWPAIVMSFLALLFAASGIVMNHRTVFASINVSRKLLPADYTYRNWNLDAIKGSLFLSEDSVFIYGKGGVYHSNEDFDTFSAFNEGFEKGIDNRSVVAMQYTPRAGLVAGTLNGIFRYDNPTGWNKVNLPVKNQRITDVALKGDTLLVLTRDLLLTSTDLKYFDTHQLPAPSTYKKETTWFKFLWNLHSGELFGLAGKLFVDLLGILVIILSITGLIHFFYPKFIKKEKRKSTKYRSVKATNLRWHNVLGYLGVVFVLSNALTGMFLRPPLLIAIANAKIGIIPYTHLDNINPWHDKLRKLTWNTKMQRYVFSTSEGFYLADELLNYMAAPKVAQPPVSVMGCNALQQVDEDEYLVGSFSGLFSWKLSTGAIYNLGAGEPWHNQAKTGRPISDHMVSGLLYQDNANIWYSDYNRGVVPVSGNRPFLAMPTLVEDTPMSLWNVCLEIHTGRIFEWLLGPFYILYVPLSGLSMLVVLVSGFFLWYWIHRGKPKRKT</sequence>
<accession>A0A521C0E8</accession>
<dbReference type="InterPro" id="IPR015943">
    <property type="entry name" value="WD40/YVTN_repeat-like_dom_sf"/>
</dbReference>
<dbReference type="Proteomes" id="UP000319040">
    <property type="component" value="Unassembled WGS sequence"/>
</dbReference>
<feature type="transmembrane region" description="Helical" evidence="1">
    <location>
        <begin position="492"/>
        <end position="517"/>
    </location>
</feature>
<keyword evidence="1" id="KW-0812">Transmembrane</keyword>
<dbReference type="Gene3D" id="2.130.10.10">
    <property type="entry name" value="YVTN repeat-like/Quinoprotein amine dehydrogenase"/>
    <property type="match status" value="1"/>
</dbReference>
<name>A0A521C0E8_SACCC</name>
<protein>
    <submittedName>
        <fullName evidence="2">PepSY-associated TM region</fullName>
    </submittedName>
</protein>
<gene>
    <name evidence="2" type="ORF">SAMN06265379_102278</name>
</gene>
<dbReference type="EMBL" id="FXTB01000002">
    <property type="protein sequence ID" value="SMO52917.1"/>
    <property type="molecule type" value="Genomic_DNA"/>
</dbReference>
<dbReference type="AlphaFoldDB" id="A0A521C0E8"/>